<dbReference type="AlphaFoldDB" id="A0A6J6LI00"/>
<protein>
    <submittedName>
        <fullName evidence="1">Unannotated protein</fullName>
    </submittedName>
</protein>
<sequence length="54" mass="6043">MVPALDIDIEFPLDDSTQERFLNGLDDIGITLQHVDAITAFEATRPAWMPATNR</sequence>
<evidence type="ECO:0000313" key="1">
    <source>
        <dbReference type="EMBL" id="CAB4661647.1"/>
    </source>
</evidence>
<gene>
    <name evidence="1" type="ORF">UFOPK2143_01887</name>
</gene>
<reference evidence="1" key="1">
    <citation type="submission" date="2020-05" db="EMBL/GenBank/DDBJ databases">
        <authorList>
            <person name="Chiriac C."/>
            <person name="Salcher M."/>
            <person name="Ghai R."/>
            <person name="Kavagutti S V."/>
        </authorList>
    </citation>
    <scope>NUCLEOTIDE SEQUENCE</scope>
</reference>
<proteinExistence type="predicted"/>
<organism evidence="1">
    <name type="scientific">freshwater metagenome</name>
    <dbReference type="NCBI Taxonomy" id="449393"/>
    <lineage>
        <taxon>unclassified sequences</taxon>
        <taxon>metagenomes</taxon>
        <taxon>ecological metagenomes</taxon>
    </lineage>
</organism>
<accession>A0A6J6LI00</accession>
<dbReference type="EMBL" id="CAEZVV010000218">
    <property type="protein sequence ID" value="CAB4661647.1"/>
    <property type="molecule type" value="Genomic_DNA"/>
</dbReference>
<name>A0A6J6LI00_9ZZZZ</name>